<proteinExistence type="predicted"/>
<organism evidence="2 3">
    <name type="scientific">Blyttiomyces helicus</name>
    <dbReference type="NCBI Taxonomy" id="388810"/>
    <lineage>
        <taxon>Eukaryota</taxon>
        <taxon>Fungi</taxon>
        <taxon>Fungi incertae sedis</taxon>
        <taxon>Chytridiomycota</taxon>
        <taxon>Chytridiomycota incertae sedis</taxon>
        <taxon>Chytridiomycetes</taxon>
        <taxon>Chytridiomycetes incertae sedis</taxon>
        <taxon>Blyttiomyces</taxon>
    </lineage>
</organism>
<feature type="region of interest" description="Disordered" evidence="1">
    <location>
        <begin position="32"/>
        <end position="51"/>
    </location>
</feature>
<sequence length="354" mass="38133">MEPAVAVSGGTLTIDVESTYPAWVVPFRSGTLRSTSSRKQGPKGAGSGDSINRSLQRFESQCQAGSVKVSFGGGEEAVDEYIASVQKDIAVYSLVLAHSQAATFAAEQLLQNPPNNKSHFADTQRTNGLPYASRPDPLCLTAHFNALKSVSLDKPRLHFGEDVPKKAILLAIKDFDSSQDASKLDTLKSAVDVIIEHSFLPTHSQQVPLLTTKLRDTASQACYTCVENLLVLSTVDVMLPEALFMQGLNLVLQMHLDISIVYREDSLYLHLGDTLHTTQTHLGFCKTATACLPSSGPVRKPCTLPLDCALSAPPTIPTTRFATHQTSAGLSHARMPSVTARPAIRTADPTPQQL</sequence>
<dbReference type="Proteomes" id="UP000269721">
    <property type="component" value="Unassembled WGS sequence"/>
</dbReference>
<keyword evidence="3" id="KW-1185">Reference proteome</keyword>
<gene>
    <name evidence="2" type="ORF">BDK51DRAFT_46557</name>
</gene>
<dbReference type="AlphaFoldDB" id="A0A4P9WRS3"/>
<accession>A0A4P9WRS3</accession>
<evidence type="ECO:0000313" key="2">
    <source>
        <dbReference type="EMBL" id="RKO94000.1"/>
    </source>
</evidence>
<protein>
    <submittedName>
        <fullName evidence="2">Uncharacterized protein</fullName>
    </submittedName>
</protein>
<name>A0A4P9WRS3_9FUNG</name>
<dbReference type="EMBL" id="KZ994044">
    <property type="protein sequence ID" value="RKO94000.1"/>
    <property type="molecule type" value="Genomic_DNA"/>
</dbReference>
<reference evidence="3" key="1">
    <citation type="journal article" date="2018" name="Nat. Microbiol.">
        <title>Leveraging single-cell genomics to expand the fungal tree of life.</title>
        <authorList>
            <person name="Ahrendt S.R."/>
            <person name="Quandt C.A."/>
            <person name="Ciobanu D."/>
            <person name="Clum A."/>
            <person name="Salamov A."/>
            <person name="Andreopoulos B."/>
            <person name="Cheng J.F."/>
            <person name="Woyke T."/>
            <person name="Pelin A."/>
            <person name="Henrissat B."/>
            <person name="Reynolds N.K."/>
            <person name="Benny G.L."/>
            <person name="Smith M.E."/>
            <person name="James T.Y."/>
            <person name="Grigoriev I.V."/>
        </authorList>
    </citation>
    <scope>NUCLEOTIDE SEQUENCE [LARGE SCALE GENOMIC DNA]</scope>
</reference>
<evidence type="ECO:0000256" key="1">
    <source>
        <dbReference type="SAM" id="MobiDB-lite"/>
    </source>
</evidence>
<evidence type="ECO:0000313" key="3">
    <source>
        <dbReference type="Proteomes" id="UP000269721"/>
    </source>
</evidence>